<sequence>MSTEAIPTYFFVYAPDKTDEGAFERRLAVRAEHAAGVAANREAGLIKFGGALANPESLTGGPKKLVGSTLFIRADTIEEAKKLIEEDVYYKTGVWDPENLVILPFLAPKVL</sequence>
<accession>A0A166AF68</accession>
<protein>
    <recommendedName>
        <fullName evidence="1">YCII-related domain-containing protein</fullName>
    </recommendedName>
</protein>
<dbReference type="Pfam" id="PF03795">
    <property type="entry name" value="YCII"/>
    <property type="match status" value="1"/>
</dbReference>
<dbReference type="PANTHER" id="PTHR33606:SF3">
    <property type="entry name" value="PROTEIN YCII"/>
    <property type="match status" value="1"/>
</dbReference>
<organism evidence="2 3">
    <name type="scientific">Sistotremastrum suecicum HHB10207 ss-3</name>
    <dbReference type="NCBI Taxonomy" id="1314776"/>
    <lineage>
        <taxon>Eukaryota</taxon>
        <taxon>Fungi</taxon>
        <taxon>Dikarya</taxon>
        <taxon>Basidiomycota</taxon>
        <taxon>Agaricomycotina</taxon>
        <taxon>Agaricomycetes</taxon>
        <taxon>Sistotremastrales</taxon>
        <taxon>Sistotremastraceae</taxon>
        <taxon>Sistotremastrum</taxon>
    </lineage>
</organism>
<feature type="domain" description="YCII-related" evidence="1">
    <location>
        <begin position="17"/>
        <end position="95"/>
    </location>
</feature>
<proteinExistence type="predicted"/>
<dbReference type="SUPFAM" id="SSF54909">
    <property type="entry name" value="Dimeric alpha+beta barrel"/>
    <property type="match status" value="1"/>
</dbReference>
<dbReference type="InterPro" id="IPR051807">
    <property type="entry name" value="Sec-metab_biosynth-assoc"/>
</dbReference>
<dbReference type="InterPro" id="IPR005545">
    <property type="entry name" value="YCII"/>
</dbReference>
<evidence type="ECO:0000313" key="2">
    <source>
        <dbReference type="EMBL" id="KZT35262.1"/>
    </source>
</evidence>
<dbReference type="OrthoDB" id="5519740at2759"/>
<dbReference type="Proteomes" id="UP000076798">
    <property type="component" value="Unassembled WGS sequence"/>
</dbReference>
<dbReference type="InterPro" id="IPR011008">
    <property type="entry name" value="Dimeric_a/b-barrel"/>
</dbReference>
<name>A0A166AF68_9AGAM</name>
<evidence type="ECO:0000313" key="3">
    <source>
        <dbReference type="Proteomes" id="UP000076798"/>
    </source>
</evidence>
<dbReference type="AlphaFoldDB" id="A0A166AF68"/>
<evidence type="ECO:0000259" key="1">
    <source>
        <dbReference type="Pfam" id="PF03795"/>
    </source>
</evidence>
<dbReference type="Gene3D" id="3.30.70.1060">
    <property type="entry name" value="Dimeric alpha+beta barrel"/>
    <property type="match status" value="1"/>
</dbReference>
<dbReference type="PANTHER" id="PTHR33606">
    <property type="entry name" value="PROTEIN YCII"/>
    <property type="match status" value="1"/>
</dbReference>
<gene>
    <name evidence="2" type="ORF">SISSUDRAFT_990778</name>
</gene>
<dbReference type="EMBL" id="KV428146">
    <property type="protein sequence ID" value="KZT35262.1"/>
    <property type="molecule type" value="Genomic_DNA"/>
</dbReference>
<reference evidence="2 3" key="1">
    <citation type="journal article" date="2016" name="Mol. Biol. Evol.">
        <title>Comparative Genomics of Early-Diverging Mushroom-Forming Fungi Provides Insights into the Origins of Lignocellulose Decay Capabilities.</title>
        <authorList>
            <person name="Nagy L.G."/>
            <person name="Riley R."/>
            <person name="Tritt A."/>
            <person name="Adam C."/>
            <person name="Daum C."/>
            <person name="Floudas D."/>
            <person name="Sun H."/>
            <person name="Yadav J.S."/>
            <person name="Pangilinan J."/>
            <person name="Larsson K.H."/>
            <person name="Matsuura K."/>
            <person name="Barry K."/>
            <person name="Labutti K."/>
            <person name="Kuo R."/>
            <person name="Ohm R.A."/>
            <person name="Bhattacharya S.S."/>
            <person name="Shirouzu T."/>
            <person name="Yoshinaga Y."/>
            <person name="Martin F.M."/>
            <person name="Grigoriev I.V."/>
            <person name="Hibbett D.S."/>
        </authorList>
    </citation>
    <scope>NUCLEOTIDE SEQUENCE [LARGE SCALE GENOMIC DNA]</scope>
    <source>
        <strain evidence="2 3">HHB10207 ss-3</strain>
    </source>
</reference>
<keyword evidence="3" id="KW-1185">Reference proteome</keyword>